<proteinExistence type="predicted"/>
<reference evidence="2" key="1">
    <citation type="submission" date="2021-10" db="EMBL/GenBank/DDBJ databases">
        <title>Melipona bicolor Genome sequencing and assembly.</title>
        <authorList>
            <person name="Araujo N.S."/>
            <person name="Arias M.C."/>
        </authorList>
    </citation>
    <scope>NUCLEOTIDE SEQUENCE</scope>
    <source>
        <strain evidence="2">USP_2M_L1-L4_2017</strain>
        <tissue evidence="2">Whole body</tissue>
    </source>
</reference>
<dbReference type="AlphaFoldDB" id="A0AA40FDC4"/>
<name>A0AA40FDC4_9HYME</name>
<comment type="caution">
    <text evidence="2">The sequence shown here is derived from an EMBL/GenBank/DDBJ whole genome shotgun (WGS) entry which is preliminary data.</text>
</comment>
<organism evidence="2 3">
    <name type="scientific">Melipona bicolor</name>
    <dbReference type="NCBI Taxonomy" id="60889"/>
    <lineage>
        <taxon>Eukaryota</taxon>
        <taxon>Metazoa</taxon>
        <taxon>Ecdysozoa</taxon>
        <taxon>Arthropoda</taxon>
        <taxon>Hexapoda</taxon>
        <taxon>Insecta</taxon>
        <taxon>Pterygota</taxon>
        <taxon>Neoptera</taxon>
        <taxon>Endopterygota</taxon>
        <taxon>Hymenoptera</taxon>
        <taxon>Apocrita</taxon>
        <taxon>Aculeata</taxon>
        <taxon>Apoidea</taxon>
        <taxon>Anthophila</taxon>
        <taxon>Apidae</taxon>
        <taxon>Melipona</taxon>
    </lineage>
</organism>
<feature type="region of interest" description="Disordered" evidence="1">
    <location>
        <begin position="74"/>
        <end position="104"/>
    </location>
</feature>
<protein>
    <submittedName>
        <fullName evidence="2">Uncharacterized protein</fullName>
    </submittedName>
</protein>
<sequence length="104" mass="11244">MAVTWIARTPWPWSVDPTGLGHTPTRCPLLRTCGPDGRVHAISEKECTERVTGPRGETTVPFFRRRPFRSAVAVKGEDTLPSTPVSGSEAAASHPSSSIFRNGT</sequence>
<feature type="non-terminal residue" evidence="2">
    <location>
        <position position="104"/>
    </location>
</feature>
<keyword evidence="3" id="KW-1185">Reference proteome</keyword>
<evidence type="ECO:0000313" key="3">
    <source>
        <dbReference type="Proteomes" id="UP001177670"/>
    </source>
</evidence>
<gene>
    <name evidence="2" type="ORF">K0M31_017985</name>
</gene>
<evidence type="ECO:0000313" key="2">
    <source>
        <dbReference type="EMBL" id="KAK1116908.1"/>
    </source>
</evidence>
<evidence type="ECO:0000256" key="1">
    <source>
        <dbReference type="SAM" id="MobiDB-lite"/>
    </source>
</evidence>
<dbReference type="Proteomes" id="UP001177670">
    <property type="component" value="Unassembled WGS sequence"/>
</dbReference>
<feature type="compositionally biased region" description="Polar residues" evidence="1">
    <location>
        <begin position="94"/>
        <end position="104"/>
    </location>
</feature>
<accession>A0AA40FDC4</accession>
<dbReference type="EMBL" id="JAHYIQ010000060">
    <property type="protein sequence ID" value="KAK1116908.1"/>
    <property type="molecule type" value="Genomic_DNA"/>
</dbReference>